<evidence type="ECO:0000256" key="1">
    <source>
        <dbReference type="SAM" id="MobiDB-lite"/>
    </source>
</evidence>
<reference evidence="3 5" key="2">
    <citation type="submission" date="2018-08" db="EMBL/GenBank/DDBJ databases">
        <title>Brachybacterium saurashtrense DSM 23186.</title>
        <authorList>
            <person name="Li Y."/>
        </authorList>
    </citation>
    <scope>NUCLEOTIDE SEQUENCE [LARGE SCALE GENOMIC DNA]</scope>
    <source>
        <strain evidence="3 5">DSM 23186</strain>
    </source>
</reference>
<dbReference type="PANTHER" id="PTHR43649">
    <property type="entry name" value="ARABINOSE-BINDING PROTEIN-RELATED"/>
    <property type="match status" value="1"/>
</dbReference>
<dbReference type="Proteomes" id="UP000254236">
    <property type="component" value="Chromosome"/>
</dbReference>
<feature type="region of interest" description="Disordered" evidence="1">
    <location>
        <begin position="1"/>
        <end position="28"/>
    </location>
</feature>
<gene>
    <name evidence="2" type="ORF">DWV08_12530</name>
    <name evidence="3" type="ORF">DXU92_04280</name>
</gene>
<dbReference type="PANTHER" id="PTHR43649:SF12">
    <property type="entry name" value="DIACETYLCHITOBIOSE BINDING PROTEIN DASA"/>
    <property type="match status" value="1"/>
</dbReference>
<evidence type="ECO:0000313" key="3">
    <source>
        <dbReference type="EMBL" id="RRR24094.1"/>
    </source>
</evidence>
<proteinExistence type="predicted"/>
<dbReference type="InterPro" id="IPR006059">
    <property type="entry name" value="SBP"/>
</dbReference>
<dbReference type="InterPro" id="IPR050490">
    <property type="entry name" value="Bact_solute-bd_prot1"/>
</dbReference>
<evidence type="ECO:0000313" key="5">
    <source>
        <dbReference type="Proteomes" id="UP000282185"/>
    </source>
</evidence>
<feature type="compositionally biased region" description="Pro residues" evidence="1">
    <location>
        <begin position="7"/>
        <end position="22"/>
    </location>
</feature>
<dbReference type="Proteomes" id="UP000282185">
    <property type="component" value="Unassembled WGS sequence"/>
</dbReference>
<dbReference type="RefSeq" id="WP_115414104.1">
    <property type="nucleotide sequence ID" value="NZ_CP031356.1"/>
</dbReference>
<dbReference type="KEGG" id="bsau:DWV08_12530"/>
<dbReference type="PROSITE" id="PS51318">
    <property type="entry name" value="TAT"/>
    <property type="match status" value="1"/>
</dbReference>
<dbReference type="EMBL" id="CP031356">
    <property type="protein sequence ID" value="AXK46354.1"/>
    <property type="molecule type" value="Genomic_DNA"/>
</dbReference>
<sequence length="453" mass="47412">MTRRPLPRPQPLDPRSSPPCDRPGPTRRTALLGLPLGVLGAGALASCGPNASSGGEDGDDASLRFTWWGNTDRAATTQQVIDLFVAEHPEIAVSVEPGNIAGYFDKLATSVVAGDEPDVITMGGAYPAEYAARDVLLDLGSVSAQLDLSGMDEVARSNGQVDGTQVAVTTGINAPGMIVNRAVLEAAGVEMPDPESWTWEDFAEAARAVSESSEEGVYGSGTVFTHDSLDLWARQGGQILYTEDGEIGVDVETVASFFAFSKELVDSGASPGAEELVELTDVGPEQTLIGRGAAAFMLTWSSSLTPLADASGEELEIVKVPGESRETGVWLQSSQLYTISARTAAPEAAATFVDFLVNSPEAGKLILTDRGVPAVEAVRQAILPELTDSARREVEYISALGAMELKPTWIGPAGSTAVAEITPRHQSTVLFGDATAQEAAQAWHDEAVAAVAS</sequence>
<protein>
    <submittedName>
        <fullName evidence="3">Extracellular solute-binding protein</fullName>
    </submittedName>
</protein>
<evidence type="ECO:0000313" key="4">
    <source>
        <dbReference type="Proteomes" id="UP000254236"/>
    </source>
</evidence>
<reference evidence="2 4" key="1">
    <citation type="submission" date="2018-07" db="EMBL/GenBank/DDBJ databases">
        <title>Brachybacterium saurashtrense DSM 23186 genome sequence.</title>
        <authorList>
            <person name="Guo L."/>
        </authorList>
    </citation>
    <scope>NUCLEOTIDE SEQUENCE [LARGE SCALE GENOMIC DNA]</scope>
    <source>
        <strain evidence="2 4">DSM 23186</strain>
    </source>
</reference>
<dbReference type="InterPro" id="IPR006311">
    <property type="entry name" value="TAT_signal"/>
</dbReference>
<evidence type="ECO:0000313" key="2">
    <source>
        <dbReference type="EMBL" id="AXK46354.1"/>
    </source>
</evidence>
<dbReference type="EMBL" id="QSWH01000002">
    <property type="protein sequence ID" value="RRR24094.1"/>
    <property type="molecule type" value="Genomic_DNA"/>
</dbReference>
<dbReference type="Gene3D" id="3.40.190.10">
    <property type="entry name" value="Periplasmic binding protein-like II"/>
    <property type="match status" value="2"/>
</dbReference>
<dbReference type="OrthoDB" id="7918484at2"/>
<keyword evidence="4" id="KW-1185">Reference proteome</keyword>
<accession>A0A345YR02</accession>
<dbReference type="AlphaFoldDB" id="A0A345YR02"/>
<name>A0A345YR02_9MICO</name>
<dbReference type="SUPFAM" id="SSF53850">
    <property type="entry name" value="Periplasmic binding protein-like II"/>
    <property type="match status" value="1"/>
</dbReference>
<dbReference type="Pfam" id="PF13416">
    <property type="entry name" value="SBP_bac_8"/>
    <property type="match status" value="1"/>
</dbReference>
<organism evidence="3 5">
    <name type="scientific">Brachybacterium saurashtrense</name>
    <dbReference type="NCBI Taxonomy" id="556288"/>
    <lineage>
        <taxon>Bacteria</taxon>
        <taxon>Bacillati</taxon>
        <taxon>Actinomycetota</taxon>
        <taxon>Actinomycetes</taxon>
        <taxon>Micrococcales</taxon>
        <taxon>Dermabacteraceae</taxon>
        <taxon>Brachybacterium</taxon>
    </lineage>
</organism>